<evidence type="ECO:0000256" key="1">
    <source>
        <dbReference type="ARBA" id="ARBA00022729"/>
    </source>
</evidence>
<dbReference type="PANTHER" id="PTHR33619">
    <property type="entry name" value="POLYSACCHARIDE EXPORT PROTEIN GFCE-RELATED"/>
    <property type="match status" value="1"/>
</dbReference>
<reference evidence="5" key="1">
    <citation type="submission" date="2006-03" db="EMBL/GenBank/DDBJ databases">
        <authorList>
            <person name="Bowman J."/>
            <person name="Ferriera S."/>
            <person name="Johnson J."/>
            <person name="Kravitz S."/>
            <person name="Halpern A."/>
            <person name="Remington K."/>
            <person name="Beeson K."/>
            <person name="Tran B."/>
            <person name="Rogers Y.-H."/>
            <person name="Friedman R."/>
            <person name="Venter J.C."/>
        </authorList>
    </citation>
    <scope>NUCLEOTIDE SEQUENCE [LARGE SCALE GENOMIC DNA]</scope>
    <source>
        <strain evidence="5">ATCC 700755</strain>
    </source>
</reference>
<dbReference type="eggNOG" id="COG1596">
    <property type="taxonomic scope" value="Bacteria"/>
</dbReference>
<dbReference type="RefSeq" id="WP_015024624.1">
    <property type="nucleotide sequence ID" value="NC_018721.1"/>
</dbReference>
<dbReference type="Gene3D" id="3.30.1950.10">
    <property type="entry name" value="wza like domain"/>
    <property type="match status" value="1"/>
</dbReference>
<evidence type="ECO:0000256" key="2">
    <source>
        <dbReference type="SAM" id="Phobius"/>
    </source>
</evidence>
<keyword evidence="2" id="KW-0812">Transmembrane</keyword>
<dbReference type="KEGG" id="ptq:P700755_002266"/>
<dbReference type="PANTHER" id="PTHR33619:SF3">
    <property type="entry name" value="POLYSACCHARIDE EXPORT PROTEIN GFCE-RELATED"/>
    <property type="match status" value="1"/>
</dbReference>
<evidence type="ECO:0000313" key="5">
    <source>
        <dbReference type="EMBL" id="AFU69049.1"/>
    </source>
</evidence>
<feature type="domain" description="Polysaccharide export protein N-terminal" evidence="3">
    <location>
        <begin position="43"/>
        <end position="136"/>
    </location>
</feature>
<feature type="domain" description="Soluble ligand binding" evidence="4">
    <location>
        <begin position="144"/>
        <end position="192"/>
    </location>
</feature>
<proteinExistence type="predicted"/>
<accession>K4IF90</accession>
<dbReference type="HOGENOM" id="CLU_038343_1_0_10"/>
<reference evidence="5" key="2">
    <citation type="submission" date="2012-09" db="EMBL/GenBank/DDBJ databases">
        <title>The complete sequence of Psychroflexus torquis an extreme psychrophile from sea-ice that is stimulated by light.</title>
        <authorList>
            <person name="Feng S."/>
            <person name="Powell S.M."/>
            <person name="Bowman J.P."/>
        </authorList>
    </citation>
    <scope>NUCLEOTIDE SEQUENCE [LARGE SCALE GENOMIC DNA]</scope>
    <source>
        <strain evidence="5">ATCC 700755</strain>
    </source>
</reference>
<organism evidence="5 6">
    <name type="scientific">Psychroflexus torquis (strain ATCC 700755 / CIP 106069 / ACAM 623)</name>
    <dbReference type="NCBI Taxonomy" id="313595"/>
    <lineage>
        <taxon>Bacteria</taxon>
        <taxon>Pseudomonadati</taxon>
        <taxon>Bacteroidota</taxon>
        <taxon>Flavobacteriia</taxon>
        <taxon>Flavobacteriales</taxon>
        <taxon>Flavobacteriaceae</taxon>
        <taxon>Psychroflexus</taxon>
    </lineage>
</organism>
<dbReference type="InterPro" id="IPR003715">
    <property type="entry name" value="Poly_export_N"/>
</dbReference>
<sequence length="254" mass="28777">MKKLIILFIPFLIIGCTTTKEIVYYQDIDNQDLEPVPDVYSHNKIQINDILNIEVAALNPESVAPYKFNTGGNNQQQIQNIEMLKLIGYMVNSDGKINFPQLGRIEAGGKNTQELELYLEELLKEFITNPTVRVRIINFKFTFEGEVNNPGTYETTEENITLQQAFGMAGGLGIRGKRENILIIRQLEGERVVKRIDMTKTDWMNTEYAYVKPNDIIYVEPNKPQIASAGFITNIGTVLSVVSILTTLTLLITR</sequence>
<feature type="transmembrane region" description="Helical" evidence="2">
    <location>
        <begin position="231"/>
        <end position="252"/>
    </location>
</feature>
<evidence type="ECO:0000259" key="3">
    <source>
        <dbReference type="Pfam" id="PF02563"/>
    </source>
</evidence>
<protein>
    <submittedName>
        <fullName evidence="5">Polysaccharide export outer membrane protein Wza-like protein</fullName>
    </submittedName>
</protein>
<keyword evidence="2" id="KW-1133">Transmembrane helix</keyword>
<dbReference type="Proteomes" id="UP000008514">
    <property type="component" value="Chromosome"/>
</dbReference>
<dbReference type="PROSITE" id="PS51257">
    <property type="entry name" value="PROKAR_LIPOPROTEIN"/>
    <property type="match status" value="1"/>
</dbReference>
<keyword evidence="2" id="KW-0472">Membrane</keyword>
<dbReference type="GO" id="GO:0015159">
    <property type="term" value="F:polysaccharide transmembrane transporter activity"/>
    <property type="evidence" value="ECO:0007669"/>
    <property type="project" value="InterPro"/>
</dbReference>
<keyword evidence="1" id="KW-0732">Signal</keyword>
<keyword evidence="6" id="KW-1185">Reference proteome</keyword>
<dbReference type="InterPro" id="IPR019554">
    <property type="entry name" value="Soluble_ligand-bd"/>
</dbReference>
<dbReference type="InterPro" id="IPR049712">
    <property type="entry name" value="Poly_export"/>
</dbReference>
<dbReference type="OrthoDB" id="662756at2"/>
<evidence type="ECO:0000259" key="4">
    <source>
        <dbReference type="Pfam" id="PF10531"/>
    </source>
</evidence>
<dbReference type="Pfam" id="PF10531">
    <property type="entry name" value="SLBB"/>
    <property type="match status" value="1"/>
</dbReference>
<name>K4IF90_PSYTT</name>
<dbReference type="AlphaFoldDB" id="K4IF90"/>
<dbReference type="STRING" id="313595.P700755_002266"/>
<dbReference type="EMBL" id="CP003879">
    <property type="protein sequence ID" value="AFU69049.1"/>
    <property type="molecule type" value="Genomic_DNA"/>
</dbReference>
<gene>
    <name evidence="5" type="ordered locus">P700755_002266</name>
</gene>
<evidence type="ECO:0000313" key="6">
    <source>
        <dbReference type="Proteomes" id="UP000008514"/>
    </source>
</evidence>
<dbReference type="Pfam" id="PF02563">
    <property type="entry name" value="Poly_export"/>
    <property type="match status" value="1"/>
</dbReference>